<dbReference type="PANTHER" id="PTHR42840">
    <property type="entry name" value="NAD(P)-BINDING ROSSMANN-FOLD SUPERFAMILY PROTEIN-RELATED"/>
    <property type="match status" value="1"/>
</dbReference>
<dbReference type="PANTHER" id="PTHR42840:SF3">
    <property type="entry name" value="BINDING ROSSMANN FOLD OXIDOREDUCTASE, PUTATIVE (AFU_ORTHOLOGUE AFUA_2G10240)-RELATED"/>
    <property type="match status" value="1"/>
</dbReference>
<dbReference type="Gene3D" id="3.40.50.720">
    <property type="entry name" value="NAD(P)-binding Rossmann-like Domain"/>
    <property type="match status" value="1"/>
</dbReference>
<dbReference type="OMA" id="TWADETS"/>
<reference evidence="3 4" key="1">
    <citation type="journal article" date="2012" name="Genome Biol.">
        <title>Genome and low-iron response of an oceanic diatom adapted to chronic iron limitation.</title>
        <authorList>
            <person name="Lommer M."/>
            <person name="Specht M."/>
            <person name="Roy A.S."/>
            <person name="Kraemer L."/>
            <person name="Andreson R."/>
            <person name="Gutowska M.A."/>
            <person name="Wolf J."/>
            <person name="Bergner S.V."/>
            <person name="Schilhabel M.B."/>
            <person name="Klostermeier U.C."/>
            <person name="Beiko R.G."/>
            <person name="Rosenstiel P."/>
            <person name="Hippler M."/>
            <person name="Laroche J."/>
        </authorList>
    </citation>
    <scope>NUCLEOTIDE SEQUENCE [LARGE SCALE GENOMIC DNA]</scope>
    <source>
        <strain evidence="3 4">CCMP1005</strain>
    </source>
</reference>
<evidence type="ECO:0000313" key="4">
    <source>
        <dbReference type="Proteomes" id="UP000266841"/>
    </source>
</evidence>
<organism evidence="3 4">
    <name type="scientific">Thalassiosira oceanica</name>
    <name type="common">Marine diatom</name>
    <dbReference type="NCBI Taxonomy" id="159749"/>
    <lineage>
        <taxon>Eukaryota</taxon>
        <taxon>Sar</taxon>
        <taxon>Stramenopiles</taxon>
        <taxon>Ochrophyta</taxon>
        <taxon>Bacillariophyta</taxon>
        <taxon>Coscinodiscophyceae</taxon>
        <taxon>Thalassiosirophycidae</taxon>
        <taxon>Thalassiosirales</taxon>
        <taxon>Thalassiosiraceae</taxon>
        <taxon>Thalassiosira</taxon>
    </lineage>
</organism>
<dbReference type="OrthoDB" id="198798at2759"/>
<gene>
    <name evidence="3" type="ORF">THAOC_05069</name>
</gene>
<dbReference type="EMBL" id="AGNL01004605">
    <property type="protein sequence ID" value="EJK73313.1"/>
    <property type="molecule type" value="Genomic_DNA"/>
</dbReference>
<dbReference type="GO" id="GO:0006740">
    <property type="term" value="P:NADPH regeneration"/>
    <property type="evidence" value="ECO:0007669"/>
    <property type="project" value="TreeGrafter"/>
</dbReference>
<evidence type="ECO:0000259" key="2">
    <source>
        <dbReference type="Pfam" id="PF01408"/>
    </source>
</evidence>
<accession>K0T3Q3</accession>
<comment type="caution">
    <text evidence="3">The sequence shown here is derived from an EMBL/GenBank/DDBJ whole genome shotgun (WGS) entry which is preliminary data.</text>
</comment>
<dbReference type="GO" id="GO:0000166">
    <property type="term" value="F:nucleotide binding"/>
    <property type="evidence" value="ECO:0007669"/>
    <property type="project" value="InterPro"/>
</dbReference>
<sequence>MKFVSTSALLASASAFVPSHHRAPTASSLRAFPNPFRNPFRAKTDVDTAADLVASDFENVSPADVTPESDATVRGGAGAGQAEVVLVGCGAPNRGMGWYHAIQMLEGRYVFSSHLGRKIRGERFGWILFRRKKLTSLLLIGVWRTKTQVSVRLARLHHRGLVFGTWCRGTRRARGEFFILEKRSPSKRHGPIFNEWATETAAKYGTNFLSSVSDLPDPAQPRVALISGRTADNPRLLGECIEAGCKCIYLEKPGAPTVEELQGMKDVAEEAGIEVLMGYNKNVCKYVRKTREFAETVPDSHVTFVSNNAYENTPESLGECFERNAEGMLKNMAIHELALLVSFYDVTVENIESVTADKEFSSMQTLPGPSGKDFTDFDRIKFTIKTKTGKEVSVAADRCGGTDSYATVTDAEGEEVFRYYMPDEEDKVLVKALEEKYPTAMPYFFTQDPDYVTVKERVSKHTVTGDEAEGVATIAIAVETLRVAEYLTPTLMEQLA</sequence>
<feature type="domain" description="Gfo/Idh/MocA-like oxidoreductase N-terminal" evidence="2">
    <location>
        <begin position="197"/>
        <end position="279"/>
    </location>
</feature>
<dbReference type="GO" id="GO:0016491">
    <property type="term" value="F:oxidoreductase activity"/>
    <property type="evidence" value="ECO:0007669"/>
    <property type="project" value="UniProtKB-KW"/>
</dbReference>
<name>K0T3Q3_THAOC</name>
<keyword evidence="4" id="KW-1185">Reference proteome</keyword>
<dbReference type="GO" id="GO:0005737">
    <property type="term" value="C:cytoplasm"/>
    <property type="evidence" value="ECO:0007669"/>
    <property type="project" value="TreeGrafter"/>
</dbReference>
<dbReference type="Proteomes" id="UP000266841">
    <property type="component" value="Unassembled WGS sequence"/>
</dbReference>
<protein>
    <recommendedName>
        <fullName evidence="2">Gfo/Idh/MocA-like oxidoreductase N-terminal domain-containing protein</fullName>
    </recommendedName>
</protein>
<dbReference type="Pfam" id="PF01408">
    <property type="entry name" value="GFO_IDH_MocA"/>
    <property type="match status" value="1"/>
</dbReference>
<dbReference type="SUPFAM" id="SSF51735">
    <property type="entry name" value="NAD(P)-binding Rossmann-fold domains"/>
    <property type="match status" value="1"/>
</dbReference>
<proteinExistence type="predicted"/>
<dbReference type="AlphaFoldDB" id="K0T3Q3"/>
<dbReference type="InterPro" id="IPR036291">
    <property type="entry name" value="NAD(P)-bd_dom_sf"/>
</dbReference>
<evidence type="ECO:0000256" key="1">
    <source>
        <dbReference type="ARBA" id="ARBA00023002"/>
    </source>
</evidence>
<dbReference type="eggNOG" id="ENOG502SI74">
    <property type="taxonomic scope" value="Eukaryota"/>
</dbReference>
<dbReference type="InterPro" id="IPR000683">
    <property type="entry name" value="Gfo/Idh/MocA-like_OxRdtase_N"/>
</dbReference>
<evidence type="ECO:0000313" key="3">
    <source>
        <dbReference type="EMBL" id="EJK73313.1"/>
    </source>
</evidence>
<keyword evidence="1" id="KW-0560">Oxidoreductase</keyword>